<dbReference type="EMBL" id="MW429497">
    <property type="protein sequence ID" value="QWW92186.1"/>
    <property type="molecule type" value="Genomic_DNA"/>
</dbReference>
<keyword evidence="3" id="KW-0150">Chloroplast</keyword>
<dbReference type="PANTHER" id="PTHR23077">
    <property type="entry name" value="AAA-FAMILY ATPASE"/>
    <property type="match status" value="1"/>
</dbReference>
<dbReference type="InterPro" id="IPR003959">
    <property type="entry name" value="ATPase_AAA_core"/>
</dbReference>
<keyword evidence="1" id="KW-0472">Membrane</keyword>
<dbReference type="GO" id="GO:0005524">
    <property type="term" value="F:ATP binding"/>
    <property type="evidence" value="ECO:0007669"/>
    <property type="project" value="InterPro"/>
</dbReference>
<evidence type="ECO:0000313" key="3">
    <source>
        <dbReference type="EMBL" id="QWW92186.1"/>
    </source>
</evidence>
<gene>
    <name evidence="3" type="primary">ycf2</name>
</gene>
<dbReference type="Gene3D" id="1.10.8.60">
    <property type="match status" value="1"/>
</dbReference>
<dbReference type="GO" id="GO:0016887">
    <property type="term" value="F:ATP hydrolysis activity"/>
    <property type="evidence" value="ECO:0007669"/>
    <property type="project" value="InterPro"/>
</dbReference>
<reference evidence="3" key="1">
    <citation type="journal article" date="2021" name="ACS Synth. Biol.">
        <title>Construction of DNA Tools for Hyperexpression in Marchantia Chloroplasts.</title>
        <authorList>
            <person name="Frangedakis E."/>
            <person name="Guzman-Chavez F."/>
            <person name="Rebmann M."/>
            <person name="Markel K."/>
            <person name="Yu Y."/>
            <person name="Perraki A."/>
            <person name="Tse S.W."/>
            <person name="Liu Y."/>
            <person name="Rever J."/>
            <person name="Sauret-Gueto S."/>
            <person name="Goffinet B."/>
            <person name="Schneider H."/>
            <person name="Haseloff J."/>
        </authorList>
    </citation>
    <scope>NUCLEOTIDE SEQUENCE</scope>
</reference>
<keyword evidence="3" id="KW-0934">Plastid</keyword>
<accession>A0A8F3BCE4</accession>
<feature type="transmembrane region" description="Helical" evidence="1">
    <location>
        <begin position="74"/>
        <end position="94"/>
    </location>
</feature>
<feature type="domain" description="AAA+ ATPase" evidence="2">
    <location>
        <begin position="1185"/>
        <end position="1337"/>
    </location>
</feature>
<keyword evidence="1" id="KW-0812">Transmembrane</keyword>
<dbReference type="SUPFAM" id="SSF52540">
    <property type="entry name" value="P-loop containing nucleoside triphosphate hydrolases"/>
    <property type="match status" value="1"/>
</dbReference>
<dbReference type="CDD" id="cd19505">
    <property type="entry name" value="RecA-like_Ycf2"/>
    <property type="match status" value="1"/>
</dbReference>
<dbReference type="PANTHER" id="PTHR23077:SF198">
    <property type="entry name" value="ATP-DEPENDENT ZINC METALLOPROTEASE FTSH"/>
    <property type="match status" value="1"/>
</dbReference>
<sequence>MKQKLSEKKSLYKNNSYLSQMQESKNLSNSWINLSLIQLLIAKLFEVKKSINSFDFQIVTLSRNSRNLIKNQNFLTDTLLFFGLLVFIFMSHSICLKHNILNLIKIQKQEFPRKNYTRLYTKVFKKLNKNFEIIPQKFFSIGHIQKTFLEKDNLLKKKNELLYDFNYYIFAKEIINRDTCRLRKETLQTFQNWEESDQVFKCLFLSKEKKLLNSIKYQLWLLSKKKMEQPKRKVSLNYSFLFLKKPYSFLDFLYKSRMNRNSSSKSIITSSFSQKKIQKENYKKAISYRMLEIFLIDNFNLINKSSINMKKVWYFKNNIESSDDIQIISWKIQKYHSTFLFNFSIFPNQTYNIVQQNSSINKETYIYQEKSNLFFFKSFHFFSPILFFSKNFFLYIKHIKLKENLAEENNKLYLLNQFNKENLKFGKRFFLLQIFNQNNRNKLINDYLLIKDITQIQKIFNFYNVIKINSHKIFTKLFNKEYFLKKILFFRLEKIYNKNYENGYLIFPQKKLKKIILAIDENLNYKKVKWEVYQCLIETTNLKIFYLSNKFTPNSFLLKVKLTKIMSILYKIFNSEYINKIPNYFLNDIHNKNLEQIQIFQKIEKSFTNKILLTNLNFNEINNLFVLNLLSTERNTKNYINLLNQFFYFQTQFNFIKNKTVYNKRFLFYWRKSNIDNNRIYLQLLQNLPKYNTTNILKLEENKEILREKVIQLVQLRLMDLSLSKITCENVDKIKFSSIPNFQKKNLKKNFYFSVDLEINDIKEKQNQFNLFYDKLFLKTLFENIHFQTSTSTLRLEKETIENYYNILHSESLKKNEKKNSKIFQSIHKIFFYSKSKNFTLKDLKYNIVNKLQKTPENLYKYNQWKVSNFLKHISFKIYNYNLWFFTLEWWKYNTNIFFETLRKIFLIIDYHIENFVNPYIKTIQNNLISFLEKRKKIYNNLNLQKNLNFFIDYEDSKLNSVWSGDFELLNSFNWIILSLVIFIYFFYQNCFAILIGLDSIDLWKHFETVNYLTDPSRSLYFAKLMHGNKTQLNKSENLLIYFFSNLKYYVRNIQFFLVTQKNLEKLLIHNKGLDLSRRKRNLLVQSLITNNRLKEYGFQPYIKQKILNNGFDYADSKEQGFSYFRYLIKVFNKNLINYPLYLADKWICFASVQQIFSSQILRQNKKFHSKFQKIPISLQFGLSCSKGILLIGPIETGRSYLIKNLASDSSVPLLGIYINKLLYNKPDIITESWMNILIESLRRLNLILDLAKGMSPCIIWIRNIHQLDVNRSTENIESDPTFLLGILLKHFQTSLKKTQNKNNILIIGSTNVPKKVDPSLISPDRLDRIINIRLFNMSQRENLFPILLNKKNIKLGKNLLYYDFGARTVGYNMRDLAALTNEISLISLTKNQSFIYTDTIKLAFHRQVFGFTHTKNKPNFAENFKILLYKIGRAIIQNILNSCSTTPLNISYYLWKRKFYYLSKWYYEPSINESIVKESNIIIYILGCLAGIAARDSWILSEENNYDSSIPLDKSVENDLDLAFSILESFSIEFPWLETCKTPFLNYNKQKKLQTFSAINKLSIMQNGIFSITNKNIFYNHNDSNYDGQKKNLNKISSKFKKTTWSPRYWRLSFSRSQLFDWIKRPNDFEFFQNLKFSRKNHFERKNYYNQRINNEKEQLLYERILPRVRKRNIQELESQFEEILLEEQLEILGSFCPSTQYEMEHQLSNKPRLFIGKRILWDPTSYFSQIRHFIFSRREFFVDEEMLRRLYVTYGVRRERERSLSSHRIKEFFVYRGYSKDLINKLSIRWWNQLPIDQKQNIYTLKRIENIGIHLKRPQVFTPVYLYQSWLIENIPEKFSRLKFLIYRDRWIKLNKLLLNDSFVYTTLLESYQYLFEFFLSNKVLLNEMIKILIKKQWLFHNEIREIIRNIKIR</sequence>
<evidence type="ECO:0000256" key="1">
    <source>
        <dbReference type="SAM" id="Phobius"/>
    </source>
</evidence>
<protein>
    <recommendedName>
        <fullName evidence="2">AAA+ ATPase domain-containing protein</fullName>
    </recommendedName>
</protein>
<dbReference type="InterPro" id="IPR027417">
    <property type="entry name" value="P-loop_NTPase"/>
</dbReference>
<dbReference type="SMART" id="SM00382">
    <property type="entry name" value="AAA"/>
    <property type="match status" value="1"/>
</dbReference>
<geneLocation type="chloroplast" evidence="3"/>
<dbReference type="Pfam" id="PF00004">
    <property type="entry name" value="AAA"/>
    <property type="match status" value="1"/>
</dbReference>
<keyword evidence="1" id="KW-1133">Transmembrane helix</keyword>
<dbReference type="InterPro" id="IPR050168">
    <property type="entry name" value="AAA_ATPase_domain"/>
</dbReference>
<name>A0A8F3BCE4_9MARC</name>
<organism evidence="3">
    <name type="scientific">Acrolejeunea sandvicensis</name>
    <dbReference type="NCBI Taxonomy" id="1755700"/>
    <lineage>
        <taxon>Eukaryota</taxon>
        <taxon>Viridiplantae</taxon>
        <taxon>Streptophyta</taxon>
        <taxon>Embryophyta</taxon>
        <taxon>Marchantiophyta</taxon>
        <taxon>Jungermanniopsida</taxon>
        <taxon>Jungermanniidae</taxon>
        <taxon>Porellales</taxon>
        <taxon>Jubulineae</taxon>
        <taxon>Lejeuneaceae</taxon>
        <taxon>Ptychanthoideae</taxon>
        <taxon>Acrolejeunea</taxon>
    </lineage>
</organism>
<dbReference type="InterPro" id="IPR003593">
    <property type="entry name" value="AAA+_ATPase"/>
</dbReference>
<proteinExistence type="predicted"/>
<dbReference type="Gene3D" id="3.40.50.300">
    <property type="entry name" value="P-loop containing nucleotide triphosphate hydrolases"/>
    <property type="match status" value="1"/>
</dbReference>
<evidence type="ECO:0000259" key="2">
    <source>
        <dbReference type="SMART" id="SM00382"/>
    </source>
</evidence>